<dbReference type="InterPro" id="IPR023907">
    <property type="entry name" value="Non-F420_Flavin_OxRdtase"/>
</dbReference>
<dbReference type="EMBL" id="AWQS01000140">
    <property type="protein sequence ID" value="EWT05164.1"/>
    <property type="molecule type" value="Genomic_DNA"/>
</dbReference>
<sequence>MATIGFHCAHEQVAPSQLLSDVVHAEAAGFGAALCSDSLSPWTTRQGQAGHAWSWLGAALARTSLSFGVLTTPGQRYHPAVLAQAMGTLGQMFPGRFWASLGSGQAINEHVTGGGWPRKELRERRLVECVDAIRLLLAGEEVSHDGLVAIDRARVWSRPDASPPLLGSVLTEETAHWHARWAEGLVTVAQPHERLQAITAAYRRAGGRGWLALLVHLSWAPTEDEAIAVAMENWAAGVFGPPLLLDVETAEGFDELSRHVTERDVRRVVRVSADPEQHVDWIRAYLELGFDEVYLHFVGPGQHHFIDAFSTDVLPAFTDEPEEGSAHAPE</sequence>
<dbReference type="InterPro" id="IPR011251">
    <property type="entry name" value="Luciferase-like_dom"/>
</dbReference>
<accession>W9GMP3</accession>
<dbReference type="Gene3D" id="3.20.20.30">
    <property type="entry name" value="Luciferase-like domain"/>
    <property type="match status" value="1"/>
</dbReference>
<dbReference type="Pfam" id="PF00296">
    <property type="entry name" value="Bac_luciferase"/>
    <property type="match status" value="1"/>
</dbReference>
<dbReference type="GO" id="GO:0016705">
    <property type="term" value="F:oxidoreductase activity, acting on paired donors, with incorporation or reduction of molecular oxygen"/>
    <property type="evidence" value="ECO:0007669"/>
    <property type="project" value="InterPro"/>
</dbReference>
<dbReference type="PATRIC" id="fig|584657.3.peg.2953"/>
<organism evidence="3 4">
    <name type="scientific">Intrasporangium chromatireducens Q5-1</name>
    <dbReference type="NCBI Taxonomy" id="584657"/>
    <lineage>
        <taxon>Bacteria</taxon>
        <taxon>Bacillati</taxon>
        <taxon>Actinomycetota</taxon>
        <taxon>Actinomycetes</taxon>
        <taxon>Micrococcales</taxon>
        <taxon>Intrasporangiaceae</taxon>
        <taxon>Intrasporangium</taxon>
    </lineage>
</organism>
<keyword evidence="1" id="KW-0560">Oxidoreductase</keyword>
<dbReference type="InterPro" id="IPR019945">
    <property type="entry name" value="F420_G6P_DH-rel"/>
</dbReference>
<dbReference type="NCBIfam" id="TIGR03557">
    <property type="entry name" value="F420_G6P_family"/>
    <property type="match status" value="1"/>
</dbReference>
<dbReference type="OrthoDB" id="180193at2"/>
<dbReference type="Proteomes" id="UP000019494">
    <property type="component" value="Unassembled WGS sequence"/>
</dbReference>
<dbReference type="NCBIfam" id="TIGR03885">
    <property type="entry name" value="flavin_revert"/>
    <property type="match status" value="1"/>
</dbReference>
<dbReference type="PANTHER" id="PTHR43244:SF1">
    <property type="entry name" value="5,10-METHYLENETETRAHYDROMETHANOPTERIN REDUCTASE"/>
    <property type="match status" value="1"/>
</dbReference>
<gene>
    <name evidence="3" type="ORF">N864_15430</name>
</gene>
<evidence type="ECO:0000313" key="3">
    <source>
        <dbReference type="EMBL" id="EWT05164.1"/>
    </source>
</evidence>
<evidence type="ECO:0000259" key="2">
    <source>
        <dbReference type="Pfam" id="PF00296"/>
    </source>
</evidence>
<evidence type="ECO:0000313" key="4">
    <source>
        <dbReference type="Proteomes" id="UP000019494"/>
    </source>
</evidence>
<dbReference type="InterPro" id="IPR050564">
    <property type="entry name" value="F420-G6PD/mer"/>
</dbReference>
<dbReference type="RefSeq" id="WP_051518624.1">
    <property type="nucleotide sequence ID" value="NZ_AWQS01000140.1"/>
</dbReference>
<dbReference type="PANTHER" id="PTHR43244">
    <property type="match status" value="1"/>
</dbReference>
<proteinExistence type="predicted"/>
<name>W9GMP3_9MICO</name>
<dbReference type="SUPFAM" id="SSF51679">
    <property type="entry name" value="Bacterial luciferase-like"/>
    <property type="match status" value="1"/>
</dbReference>
<comment type="caution">
    <text evidence="3">The sequence shown here is derived from an EMBL/GenBank/DDBJ whole genome shotgun (WGS) entry which is preliminary data.</text>
</comment>
<evidence type="ECO:0000256" key="1">
    <source>
        <dbReference type="ARBA" id="ARBA00023002"/>
    </source>
</evidence>
<dbReference type="InterPro" id="IPR036661">
    <property type="entry name" value="Luciferase-like_sf"/>
</dbReference>
<keyword evidence="4" id="KW-1185">Reference proteome</keyword>
<reference evidence="4" key="1">
    <citation type="submission" date="2013-08" db="EMBL/GenBank/DDBJ databases">
        <title>Intrasporangium oryzae NRRL B-24470.</title>
        <authorList>
            <person name="Liu H."/>
            <person name="Wang G."/>
        </authorList>
    </citation>
    <scope>NUCLEOTIDE SEQUENCE [LARGE SCALE GENOMIC DNA]</scope>
    <source>
        <strain evidence="4">Q5-1</strain>
    </source>
</reference>
<dbReference type="AlphaFoldDB" id="W9GMP3"/>
<feature type="domain" description="Luciferase-like" evidence="2">
    <location>
        <begin position="14"/>
        <end position="292"/>
    </location>
</feature>
<protein>
    <submittedName>
        <fullName evidence="3">5,10-methylene tetrahydromethanopterin reductase</fullName>
    </submittedName>
</protein>